<dbReference type="InterPro" id="IPR011990">
    <property type="entry name" value="TPR-like_helical_dom_sf"/>
</dbReference>
<reference evidence="2 3" key="1">
    <citation type="submission" date="2015-08" db="EMBL/GenBank/DDBJ databases">
        <authorList>
            <person name="Babu N.S."/>
            <person name="Beckwith C.J."/>
            <person name="Beseler K.G."/>
            <person name="Brison A."/>
            <person name="Carone J.V."/>
            <person name="Caskin T.P."/>
            <person name="Diamond M."/>
            <person name="Durham M.E."/>
            <person name="Foxe J.M."/>
            <person name="Go M."/>
            <person name="Henderson B.A."/>
            <person name="Jones I.B."/>
            <person name="McGettigan J.A."/>
            <person name="Micheletti S.J."/>
            <person name="Nasrallah M.E."/>
            <person name="Ortiz D."/>
            <person name="Piller C.R."/>
            <person name="Privatt S.R."/>
            <person name="Schneider S.L."/>
            <person name="Sharp S."/>
            <person name="Smith T.C."/>
            <person name="Stanton J.D."/>
            <person name="Ullery H.E."/>
            <person name="Wilson R.J."/>
            <person name="Serrano M.G."/>
            <person name="Buck G."/>
            <person name="Lee V."/>
            <person name="Wang Y."/>
            <person name="Carvalho R."/>
            <person name="Voegtly L."/>
            <person name="Shi R."/>
            <person name="Duckworth R."/>
            <person name="Johnson A."/>
            <person name="Loviza R."/>
            <person name="Walstead R."/>
            <person name="Shah Z."/>
            <person name="Kiflezghi M."/>
            <person name="Wade K."/>
            <person name="Ball S.L."/>
            <person name="Bradley K.W."/>
            <person name="Asai D.J."/>
            <person name="Bowman C.A."/>
            <person name="Russell D.A."/>
            <person name="Pope W.H."/>
            <person name="Jacobs-Sera D."/>
            <person name="Hendrix R.W."/>
            <person name="Hatfull G.F."/>
        </authorList>
    </citation>
    <scope>NUCLEOTIDE SEQUENCE [LARGE SCALE GENOMIC DNA]</scope>
    <source>
        <strain evidence="2 3">DSM 27648</strain>
    </source>
</reference>
<evidence type="ECO:0008006" key="4">
    <source>
        <dbReference type="Google" id="ProtNLM"/>
    </source>
</evidence>
<dbReference type="AlphaFoldDB" id="A0A0K1PP80"/>
<proteinExistence type="predicted"/>
<dbReference type="STRING" id="1391654.AKJ09_01992"/>
<evidence type="ECO:0000313" key="2">
    <source>
        <dbReference type="EMBL" id="AKU95328.1"/>
    </source>
</evidence>
<keyword evidence="3" id="KW-1185">Reference proteome</keyword>
<dbReference type="Proteomes" id="UP000064967">
    <property type="component" value="Chromosome"/>
</dbReference>
<dbReference type="KEGG" id="llu:AKJ09_01992"/>
<gene>
    <name evidence="2" type="ORF">AKJ09_01992</name>
</gene>
<dbReference type="EMBL" id="CP012333">
    <property type="protein sequence ID" value="AKU95328.1"/>
    <property type="molecule type" value="Genomic_DNA"/>
</dbReference>
<feature type="compositionally biased region" description="Low complexity" evidence="1">
    <location>
        <begin position="94"/>
        <end position="107"/>
    </location>
</feature>
<evidence type="ECO:0000256" key="1">
    <source>
        <dbReference type="SAM" id="MobiDB-lite"/>
    </source>
</evidence>
<dbReference type="RefSeq" id="WP_146646792.1">
    <property type="nucleotide sequence ID" value="NZ_CP012333.1"/>
</dbReference>
<organism evidence="2 3">
    <name type="scientific">Labilithrix luteola</name>
    <dbReference type="NCBI Taxonomy" id="1391654"/>
    <lineage>
        <taxon>Bacteria</taxon>
        <taxon>Pseudomonadati</taxon>
        <taxon>Myxococcota</taxon>
        <taxon>Polyangia</taxon>
        <taxon>Polyangiales</taxon>
        <taxon>Labilitrichaceae</taxon>
        <taxon>Labilithrix</taxon>
    </lineage>
</organism>
<dbReference type="Gene3D" id="1.25.40.10">
    <property type="entry name" value="Tetratricopeptide repeat domain"/>
    <property type="match status" value="1"/>
</dbReference>
<protein>
    <recommendedName>
        <fullName evidence="4">Outer membrane lipoprotein BamD-like domain-containing protein</fullName>
    </recommendedName>
</protein>
<feature type="compositionally biased region" description="Basic and acidic residues" evidence="1">
    <location>
        <begin position="158"/>
        <end position="167"/>
    </location>
</feature>
<feature type="region of interest" description="Disordered" evidence="1">
    <location>
        <begin position="94"/>
        <end position="167"/>
    </location>
</feature>
<accession>A0A0K1PP80</accession>
<dbReference type="PATRIC" id="fig|1391654.3.peg.2004"/>
<evidence type="ECO:0000313" key="3">
    <source>
        <dbReference type="Proteomes" id="UP000064967"/>
    </source>
</evidence>
<dbReference type="OrthoDB" id="5526694at2"/>
<name>A0A0K1PP80_9BACT</name>
<feature type="compositionally biased region" description="Basic and acidic residues" evidence="1">
    <location>
        <begin position="16"/>
        <end position="30"/>
    </location>
</feature>
<sequence length="263" mass="26858">MEHLDPASPALTSDQARLKETIVDSARDDVPPPGARDQVLSALKLVSAAGSSPAASARRVPMGRSASILGLVVAVGAASIGGGVAMSRAKSSASSSAPAESPAPVAAHVESTATVDPEPTVAVSALPSSPDEVRDTAPTANEQLARRTSKPTAPQASHESDESTLGRELARVTAARNALTGGDAASALRSLDAYDAEFPRGTFSVEVSVLRIEALARTGRSDEARELGNRFLARYPQGVLARRVATTLRTVTPQASAPAPSAP</sequence>
<feature type="region of interest" description="Disordered" evidence="1">
    <location>
        <begin position="1"/>
        <end position="35"/>
    </location>
</feature>